<dbReference type="Gene3D" id="3.40.50.300">
    <property type="entry name" value="P-loop containing nucleotide triphosphate hydrolases"/>
    <property type="match status" value="1"/>
</dbReference>
<proteinExistence type="predicted"/>
<evidence type="ECO:0000313" key="3">
    <source>
        <dbReference type="Proteomes" id="UP000244722"/>
    </source>
</evidence>
<feature type="coiled-coil region" evidence="1">
    <location>
        <begin position="218"/>
        <end position="306"/>
    </location>
</feature>
<dbReference type="EMBL" id="NESQ01000170">
    <property type="protein sequence ID" value="PUU76909.1"/>
    <property type="molecule type" value="Genomic_DNA"/>
</dbReference>
<evidence type="ECO:0000256" key="1">
    <source>
        <dbReference type="SAM" id="Coils"/>
    </source>
</evidence>
<dbReference type="SUPFAM" id="SSF52540">
    <property type="entry name" value="P-loop containing nucleoside triphosphate hydrolases"/>
    <property type="match status" value="1"/>
</dbReference>
<evidence type="ECO:0008006" key="4">
    <source>
        <dbReference type="Google" id="ProtNLM"/>
    </source>
</evidence>
<dbReference type="InterPro" id="IPR027417">
    <property type="entry name" value="P-loop_NTPase"/>
</dbReference>
<dbReference type="AlphaFoldDB" id="A0A2T6ZN37"/>
<sequence length="408" mass="46333">MPATDDPEQEIIIAVMGVTGKSYCIREISGISDIIVSGRLHSCTDEVQPYSFPYAGIKITLVDTPGFNNTTKSDTEVLRGICAWMSANYRKGKLLSGIIYLHRLTDVRTDGSSVKYVKMIQKLCGQNALKNVLLTTTRWSDVDQVQGERREGELRDGDFWGGLIAEGAAVARFTGTRESGLELLDKLTGNKPIPLDIQDQMVEKKIDYAQTNVGKFMNEELDSLHKKYQKELKDLKKQHQKAIAQKDDLLKEVLAEQRAQFRRMLEEATAQKKFLENLSVDMMRKLEEAEKKREEERQREDRAVIAVASKDVSIGEHLTSLLTSYSTIGRLIYDIDDATEFEKQPFEVEIRDQSILSPITVLVKAGQEFFSAGMSRSNYIIYNQGYYQYKPSSSIKRGTQNFIIFSKY</sequence>
<protein>
    <recommendedName>
        <fullName evidence="4">P-loop containing nucleoside triphosphate hydrolase protein</fullName>
    </recommendedName>
</protein>
<keyword evidence="3" id="KW-1185">Reference proteome</keyword>
<reference evidence="2 3" key="1">
    <citation type="submission" date="2017-04" db="EMBL/GenBank/DDBJ databases">
        <title>Draft genome sequence of Tuber borchii Vittad., a whitish edible truffle.</title>
        <authorList>
            <consortium name="DOE Joint Genome Institute"/>
            <person name="Murat C."/>
            <person name="Kuo A."/>
            <person name="Barry K.W."/>
            <person name="Clum A."/>
            <person name="Dockter R.B."/>
            <person name="Fauchery L."/>
            <person name="Iotti M."/>
            <person name="Kohler A."/>
            <person name="Labutti K."/>
            <person name="Lindquist E.A."/>
            <person name="Lipzen A."/>
            <person name="Ohm R.A."/>
            <person name="Wang M."/>
            <person name="Grigoriev I.V."/>
            <person name="Zambonelli A."/>
            <person name="Martin F.M."/>
        </authorList>
    </citation>
    <scope>NUCLEOTIDE SEQUENCE [LARGE SCALE GENOMIC DNA]</scope>
    <source>
        <strain evidence="2 3">Tbo3840</strain>
    </source>
</reference>
<keyword evidence="1" id="KW-0175">Coiled coil</keyword>
<comment type="caution">
    <text evidence="2">The sequence shown here is derived from an EMBL/GenBank/DDBJ whole genome shotgun (WGS) entry which is preliminary data.</text>
</comment>
<organism evidence="2 3">
    <name type="scientific">Tuber borchii</name>
    <name type="common">White truffle</name>
    <dbReference type="NCBI Taxonomy" id="42251"/>
    <lineage>
        <taxon>Eukaryota</taxon>
        <taxon>Fungi</taxon>
        <taxon>Dikarya</taxon>
        <taxon>Ascomycota</taxon>
        <taxon>Pezizomycotina</taxon>
        <taxon>Pezizomycetes</taxon>
        <taxon>Pezizales</taxon>
        <taxon>Tuberaceae</taxon>
        <taxon>Tuber</taxon>
    </lineage>
</organism>
<name>A0A2T6ZN37_TUBBO</name>
<accession>A0A2T6ZN37</accession>
<dbReference type="OrthoDB" id="8954335at2759"/>
<gene>
    <name evidence="2" type="ORF">B9Z19DRAFT_219544</name>
</gene>
<dbReference type="Proteomes" id="UP000244722">
    <property type="component" value="Unassembled WGS sequence"/>
</dbReference>
<evidence type="ECO:0000313" key="2">
    <source>
        <dbReference type="EMBL" id="PUU76909.1"/>
    </source>
</evidence>